<reference evidence="3" key="1">
    <citation type="submission" date="2025-08" db="UniProtKB">
        <authorList>
            <consortium name="RefSeq"/>
        </authorList>
    </citation>
    <scope>IDENTIFICATION</scope>
    <source>
        <tissue evidence="3">Sperm</tissue>
    </source>
</reference>
<feature type="compositionally biased region" description="Basic and acidic residues" evidence="1">
    <location>
        <begin position="1"/>
        <end position="10"/>
    </location>
</feature>
<protein>
    <submittedName>
        <fullName evidence="3">Probable serine/threonine-protein kinase DDB_G0267686</fullName>
    </submittedName>
</protein>
<feature type="compositionally biased region" description="Polar residues" evidence="1">
    <location>
        <begin position="152"/>
        <end position="161"/>
    </location>
</feature>
<keyword evidence="3" id="KW-0808">Transferase</keyword>
<dbReference type="PANTHER" id="PTHR15705:SF1">
    <property type="entry name" value="RIKEN CDNA 9330159F19 GENE"/>
    <property type="match status" value="1"/>
</dbReference>
<dbReference type="RefSeq" id="XP_032828714.1">
    <property type="nucleotide sequence ID" value="XM_032972823.1"/>
</dbReference>
<evidence type="ECO:0000313" key="2">
    <source>
        <dbReference type="Proteomes" id="UP001318040"/>
    </source>
</evidence>
<dbReference type="PANTHER" id="PTHR15705">
    <property type="entry name" value="MCG7194, ISOFORM CRA_A"/>
    <property type="match status" value="1"/>
</dbReference>
<gene>
    <name evidence="3" type="primary">LOC116953010</name>
</gene>
<feature type="compositionally biased region" description="Low complexity" evidence="1">
    <location>
        <begin position="109"/>
        <end position="132"/>
    </location>
</feature>
<accession>A0AAJ7U2W6</accession>
<dbReference type="Proteomes" id="UP001318040">
    <property type="component" value="Chromosome 3"/>
</dbReference>
<dbReference type="AlphaFoldDB" id="A0AAJ7U2W6"/>
<organism evidence="2 3">
    <name type="scientific">Petromyzon marinus</name>
    <name type="common">Sea lamprey</name>
    <dbReference type="NCBI Taxonomy" id="7757"/>
    <lineage>
        <taxon>Eukaryota</taxon>
        <taxon>Metazoa</taxon>
        <taxon>Chordata</taxon>
        <taxon>Craniata</taxon>
        <taxon>Vertebrata</taxon>
        <taxon>Cyclostomata</taxon>
        <taxon>Hyperoartia</taxon>
        <taxon>Petromyzontiformes</taxon>
        <taxon>Petromyzontidae</taxon>
        <taxon>Petromyzon</taxon>
    </lineage>
</organism>
<dbReference type="GeneID" id="116953010"/>
<feature type="compositionally biased region" description="Low complexity" evidence="1">
    <location>
        <begin position="201"/>
        <end position="217"/>
    </location>
</feature>
<dbReference type="GO" id="GO:0016301">
    <property type="term" value="F:kinase activity"/>
    <property type="evidence" value="ECO:0007669"/>
    <property type="project" value="UniProtKB-KW"/>
</dbReference>
<keyword evidence="2" id="KW-1185">Reference proteome</keyword>
<feature type="compositionally biased region" description="Low complexity" evidence="1">
    <location>
        <begin position="294"/>
        <end position="330"/>
    </location>
</feature>
<evidence type="ECO:0000313" key="3">
    <source>
        <dbReference type="RefSeq" id="XP_032828714.1"/>
    </source>
</evidence>
<name>A0AAJ7U2W6_PETMA</name>
<feature type="compositionally biased region" description="Basic and acidic residues" evidence="1">
    <location>
        <begin position="358"/>
        <end position="368"/>
    </location>
</feature>
<sequence>MLALRSRPEGPRGLGPPPKKASPTCATTPRGVAGGDVILTLDQLLKRDGGGGDGGVVGARAARPKETEPPNGRHKTKKKAACLSGVLEEIAKLSQDFSTYQEELRRKSNTSSPRSASSLSCACNGPETTPVATPSPPPTCTPTPEDHGPTEQMMNARNTWLSFHLGVEEREEEEEGEREHECAAIPPTVPPRSTSIVGGHSSSPCAPRSSSSNSSSRLMQLVMQQQQKPLDSRSSVEQQKQQQQKQQQQQQQKQQQQHLDSRSHAEPESLGRPVTLKASSPPRQGAAKSVGTVSRSSRSGRNRGSSSSNGKSSISGISSGSSSGSSSGISMKAPTTPELGSRIRVDGVCGRVGSADAAWRRHPVDVGRADAMQGDESTGTLPPLQTRFSLPARPSKRRLPSRWAGRAPPESPDSGRQEPPSRQEPTARPAPKGARVPTACPPAPGVARPPADSYNIHDIMDILSWGDLRSSAV</sequence>
<feature type="compositionally biased region" description="Low complexity" evidence="1">
    <location>
        <begin position="238"/>
        <end position="257"/>
    </location>
</feature>
<proteinExistence type="predicted"/>
<evidence type="ECO:0000256" key="1">
    <source>
        <dbReference type="SAM" id="MobiDB-lite"/>
    </source>
</evidence>
<dbReference type="KEGG" id="pmrn:116953010"/>
<feature type="region of interest" description="Disordered" evidence="1">
    <location>
        <begin position="1"/>
        <end position="33"/>
    </location>
</feature>
<feature type="region of interest" description="Disordered" evidence="1">
    <location>
        <begin position="46"/>
        <end position="79"/>
    </location>
</feature>
<feature type="compositionally biased region" description="Basic and acidic residues" evidence="1">
    <location>
        <begin position="259"/>
        <end position="269"/>
    </location>
</feature>
<keyword evidence="3" id="KW-0418">Kinase</keyword>
<feature type="compositionally biased region" description="Polar residues" evidence="1">
    <location>
        <begin position="222"/>
        <end position="237"/>
    </location>
</feature>
<feature type="region of interest" description="Disordered" evidence="1">
    <location>
        <begin position="98"/>
        <end position="454"/>
    </location>
</feature>